<dbReference type="EnsemblPlants" id="ONIVA08G13110.1">
    <property type="protein sequence ID" value="ONIVA08G13110.1"/>
    <property type="gene ID" value="ONIVA08G13110"/>
</dbReference>
<reference evidence="1" key="2">
    <citation type="submission" date="2018-04" db="EMBL/GenBank/DDBJ databases">
        <title>OnivRS2 (Oryza nivara Reference Sequence Version 2).</title>
        <authorList>
            <person name="Zhang J."/>
            <person name="Kudrna D."/>
            <person name="Lee S."/>
            <person name="Talag J."/>
            <person name="Rajasekar S."/>
            <person name="Welchert J."/>
            <person name="Hsing Y.-I."/>
            <person name="Wing R.A."/>
        </authorList>
    </citation>
    <scope>NUCLEOTIDE SEQUENCE [LARGE SCALE GENOMIC DNA]</scope>
    <source>
        <strain evidence="1">SL10</strain>
    </source>
</reference>
<dbReference type="AlphaFoldDB" id="A0A0E0IAY4"/>
<name>A0A0E0IAY4_ORYNI</name>
<dbReference type="Proteomes" id="UP000006591">
    <property type="component" value="Chromosome 8"/>
</dbReference>
<protein>
    <submittedName>
        <fullName evidence="1">Uncharacterized protein</fullName>
    </submittedName>
</protein>
<evidence type="ECO:0000313" key="2">
    <source>
        <dbReference type="Proteomes" id="UP000006591"/>
    </source>
</evidence>
<evidence type="ECO:0000313" key="1">
    <source>
        <dbReference type="EnsemblPlants" id="ONIVA08G13110.1"/>
    </source>
</evidence>
<dbReference type="HOGENOM" id="CLU_194828_0_0_1"/>
<sequence length="62" mass="7021">MLGVECIGQTHMLELSQQRLDRLSKKIFPSNQVIFELGRFGVSRHCDAIFEWSAPTAIGKET</sequence>
<accession>A0A0E0IAY4</accession>
<dbReference type="Gramene" id="ONIVA08G13110.1">
    <property type="protein sequence ID" value="ONIVA08G13110.1"/>
    <property type="gene ID" value="ONIVA08G13110"/>
</dbReference>
<reference evidence="1" key="1">
    <citation type="submission" date="2015-04" db="UniProtKB">
        <authorList>
            <consortium name="EnsemblPlants"/>
        </authorList>
    </citation>
    <scope>IDENTIFICATION</scope>
    <source>
        <strain evidence="1">SL10</strain>
    </source>
</reference>
<dbReference type="OMA" id="CDAIFEW"/>
<organism evidence="1">
    <name type="scientific">Oryza nivara</name>
    <name type="common">Indian wild rice</name>
    <name type="synonym">Oryza sativa f. spontanea</name>
    <dbReference type="NCBI Taxonomy" id="4536"/>
    <lineage>
        <taxon>Eukaryota</taxon>
        <taxon>Viridiplantae</taxon>
        <taxon>Streptophyta</taxon>
        <taxon>Embryophyta</taxon>
        <taxon>Tracheophyta</taxon>
        <taxon>Spermatophyta</taxon>
        <taxon>Magnoliopsida</taxon>
        <taxon>Liliopsida</taxon>
        <taxon>Poales</taxon>
        <taxon>Poaceae</taxon>
        <taxon>BOP clade</taxon>
        <taxon>Oryzoideae</taxon>
        <taxon>Oryzeae</taxon>
        <taxon>Oryzinae</taxon>
        <taxon>Oryza</taxon>
    </lineage>
</organism>
<keyword evidence="2" id="KW-1185">Reference proteome</keyword>
<proteinExistence type="predicted"/>